<keyword evidence="1 2" id="KW-0560">Oxidoreductase</keyword>
<organism evidence="2 3">
    <name type="scientific">Halolamina salina</name>
    <dbReference type="NCBI Taxonomy" id="1220023"/>
    <lineage>
        <taxon>Archaea</taxon>
        <taxon>Methanobacteriati</taxon>
        <taxon>Methanobacteriota</taxon>
        <taxon>Stenosarchaea group</taxon>
        <taxon>Halobacteria</taxon>
        <taxon>Halobacteriales</taxon>
        <taxon>Haloferacaceae</taxon>
    </lineage>
</organism>
<dbReference type="Pfam" id="PF00815">
    <property type="entry name" value="Histidinol_dh"/>
    <property type="match status" value="1"/>
</dbReference>
<dbReference type="Gene3D" id="3.40.50.1980">
    <property type="entry name" value="Nitrogenase molybdenum iron protein domain"/>
    <property type="match status" value="1"/>
</dbReference>
<dbReference type="AlphaFoldDB" id="A0ABD6B9N6"/>
<dbReference type="EMBL" id="JBHUDH010000244">
    <property type="protein sequence ID" value="MFD1527635.1"/>
    <property type="molecule type" value="Genomic_DNA"/>
</dbReference>
<dbReference type="InterPro" id="IPR012131">
    <property type="entry name" value="Hstdl_DH"/>
</dbReference>
<reference evidence="2 3" key="1">
    <citation type="journal article" date="2019" name="Int. J. Syst. Evol. Microbiol.">
        <title>The Global Catalogue of Microorganisms (GCM) 10K type strain sequencing project: providing services to taxonomists for standard genome sequencing and annotation.</title>
        <authorList>
            <consortium name="The Broad Institute Genomics Platform"/>
            <consortium name="The Broad Institute Genome Sequencing Center for Infectious Disease"/>
            <person name="Wu L."/>
            <person name="Ma J."/>
        </authorList>
    </citation>
    <scope>NUCLEOTIDE SEQUENCE [LARGE SCALE GENOMIC DNA]</scope>
    <source>
        <strain evidence="2 3">CGMCC 1.12285</strain>
    </source>
</reference>
<name>A0ABD6B9N6_9EURY</name>
<proteinExistence type="predicted"/>
<dbReference type="GO" id="GO:0004399">
    <property type="term" value="F:histidinol dehydrogenase activity"/>
    <property type="evidence" value="ECO:0007669"/>
    <property type="project" value="UniProtKB-EC"/>
</dbReference>
<dbReference type="RefSeq" id="WP_379818989.1">
    <property type="nucleotide sequence ID" value="NZ_JBHUDH010000244.1"/>
</dbReference>
<dbReference type="PANTHER" id="PTHR21256:SF2">
    <property type="entry name" value="HISTIDINE BIOSYNTHESIS TRIFUNCTIONAL PROTEIN"/>
    <property type="match status" value="1"/>
</dbReference>
<dbReference type="PANTHER" id="PTHR21256">
    <property type="entry name" value="HISTIDINOL DEHYDROGENASE HDH"/>
    <property type="match status" value="1"/>
</dbReference>
<evidence type="ECO:0000256" key="1">
    <source>
        <dbReference type="ARBA" id="ARBA00023002"/>
    </source>
</evidence>
<comment type="caution">
    <text evidence="2">The sequence shown here is derived from an EMBL/GenBank/DDBJ whole genome shotgun (WGS) entry which is preliminary data.</text>
</comment>
<evidence type="ECO:0000313" key="3">
    <source>
        <dbReference type="Proteomes" id="UP001597111"/>
    </source>
</evidence>
<keyword evidence="3" id="KW-1185">Reference proteome</keyword>
<gene>
    <name evidence="2" type="ORF">ACFR9S_15225</name>
</gene>
<sequence length="110" mass="12893">MQPRAIAELSTGERRAFFDRDSGVESAREDVREILPRVREEGDVAVREFSKEFDDVDVANIDVTAEAERAVEDVDDDTLELIRDAVEKIRAFHERQRPDDWREQFEDREL</sequence>
<evidence type="ECO:0000313" key="2">
    <source>
        <dbReference type="EMBL" id="MFD1527635.1"/>
    </source>
</evidence>
<protein>
    <submittedName>
        <fullName evidence="2">Histidinol dehydrogenase</fullName>
        <ecNumber evidence="2">1.1.1.23</ecNumber>
    </submittedName>
</protein>
<dbReference type="EC" id="1.1.1.23" evidence="2"/>
<accession>A0ABD6B9N6</accession>
<feature type="non-terminal residue" evidence="2">
    <location>
        <position position="110"/>
    </location>
</feature>
<dbReference type="Proteomes" id="UP001597111">
    <property type="component" value="Unassembled WGS sequence"/>
</dbReference>